<keyword evidence="2" id="KW-1185">Reference proteome</keyword>
<proteinExistence type="predicted"/>
<sequence length="154" mass="18023">MKKDYSERSDLEKIKSNWNKVNGLYERKEWSTVILRASTSVELSANLVIRNELQNNKNNDSDFVSHLLIWANGIRGKFDKLLIPIFKGSDFEKELKKLNTKAQNINQERNSIAHSGQFKEKSTAEKIIKESQLIIETLIKQYHKDFELKKILEK</sequence>
<dbReference type="RefSeq" id="WP_105017425.1">
    <property type="nucleotide sequence ID" value="NZ_MSCN01000001.1"/>
</dbReference>
<organism evidence="1 2">
    <name type="scientific">Polaribacter porphyrae</name>
    <dbReference type="NCBI Taxonomy" id="1137780"/>
    <lineage>
        <taxon>Bacteria</taxon>
        <taxon>Pseudomonadati</taxon>
        <taxon>Bacteroidota</taxon>
        <taxon>Flavobacteriia</taxon>
        <taxon>Flavobacteriales</taxon>
        <taxon>Flavobacteriaceae</taxon>
    </lineage>
</organism>
<dbReference type="OrthoDB" id="7062515at2"/>
<evidence type="ECO:0000313" key="2">
    <source>
        <dbReference type="Proteomes" id="UP000238882"/>
    </source>
</evidence>
<dbReference type="Proteomes" id="UP000238882">
    <property type="component" value="Unassembled WGS sequence"/>
</dbReference>
<reference evidence="1 2" key="1">
    <citation type="submission" date="2016-12" db="EMBL/GenBank/DDBJ databases">
        <title>Trade-off between light-utilization and light-protection in marine flavobacteria.</title>
        <authorList>
            <person name="Kumagai Y."/>
            <person name="Yoshizawa S."/>
            <person name="Kogure K."/>
            <person name="Iwasaki W."/>
        </authorList>
    </citation>
    <scope>NUCLEOTIDE SEQUENCE [LARGE SCALE GENOMIC DNA]</scope>
    <source>
        <strain evidence="1 2">NBRC 108759</strain>
    </source>
</reference>
<evidence type="ECO:0008006" key="3">
    <source>
        <dbReference type="Google" id="ProtNLM"/>
    </source>
</evidence>
<protein>
    <recommendedName>
        <fullName evidence="3">RiboL-PSP-HEPN domain-containing protein</fullName>
    </recommendedName>
</protein>
<dbReference type="EMBL" id="MSCN01000001">
    <property type="protein sequence ID" value="PQJ80818.1"/>
    <property type="molecule type" value="Genomic_DNA"/>
</dbReference>
<accession>A0A2S7WT86</accession>
<name>A0A2S7WT86_9FLAO</name>
<dbReference type="AlphaFoldDB" id="A0A2S7WT86"/>
<comment type="caution">
    <text evidence="1">The sequence shown here is derived from an EMBL/GenBank/DDBJ whole genome shotgun (WGS) entry which is preliminary data.</text>
</comment>
<evidence type="ECO:0000313" key="1">
    <source>
        <dbReference type="EMBL" id="PQJ80818.1"/>
    </source>
</evidence>
<gene>
    <name evidence="1" type="ORF">BTO18_17285</name>
</gene>